<keyword evidence="3" id="KW-1185">Reference proteome</keyword>
<dbReference type="GeneID" id="107067087"/>
<keyword evidence="1" id="KW-0175">Coiled coil</keyword>
<sequence>MNDSFLEDLDLLPNEKRNARESPIDRHVTVRHTTSSPLQRSSEQDDFEKLIVQQQKTESVSSKVSKLPQIRESNKKELPNKDVVSKNVTENDTRKQMLKTTKSSERKDKVTENKLKSMENKVKSDSKEKDNNKQEAKVKVSDNKIIIKDYNRRSGSCKDNTRSLDSSSKENSRPSDSSKGISTHMDVTKDKGRRTSEGSLKKSDTKEYDPVILLNAIKDLISTYTKQESTKLLRAMQEIHINSQKTFIRNMLLQTDEIIKEIHPTRDSTRMKALIEENEQLQEDLIILQKRYNDLLKKLSDLELLKEENTALKLKCKELSMQQQ</sequence>
<gene>
    <name evidence="4 5" type="primary">LOC107067087</name>
</gene>
<protein>
    <submittedName>
        <fullName evidence="4 5">Uncharacterized protein LOC107067087</fullName>
    </submittedName>
</protein>
<feature type="compositionally biased region" description="Basic and acidic residues" evidence="2">
    <location>
        <begin position="72"/>
        <end position="95"/>
    </location>
</feature>
<organism evidence="3 4">
    <name type="scientific">Polistes dominula</name>
    <name type="common">European paper wasp</name>
    <name type="synonym">Vespa dominula</name>
    <dbReference type="NCBI Taxonomy" id="743375"/>
    <lineage>
        <taxon>Eukaryota</taxon>
        <taxon>Metazoa</taxon>
        <taxon>Ecdysozoa</taxon>
        <taxon>Arthropoda</taxon>
        <taxon>Hexapoda</taxon>
        <taxon>Insecta</taxon>
        <taxon>Pterygota</taxon>
        <taxon>Neoptera</taxon>
        <taxon>Endopterygota</taxon>
        <taxon>Hymenoptera</taxon>
        <taxon>Apocrita</taxon>
        <taxon>Aculeata</taxon>
        <taxon>Vespoidea</taxon>
        <taxon>Vespidae</taxon>
        <taxon>Polistinae</taxon>
        <taxon>Polistini</taxon>
        <taxon>Polistes</taxon>
    </lineage>
</organism>
<feature type="region of interest" description="Disordered" evidence="2">
    <location>
        <begin position="1"/>
        <end position="204"/>
    </location>
</feature>
<feature type="compositionally biased region" description="Polar residues" evidence="2">
    <location>
        <begin position="31"/>
        <end position="41"/>
    </location>
</feature>
<accession>A0ABM1IC41</accession>
<feature type="compositionally biased region" description="Basic and acidic residues" evidence="2">
    <location>
        <begin position="186"/>
        <end position="204"/>
    </location>
</feature>
<evidence type="ECO:0000256" key="1">
    <source>
        <dbReference type="SAM" id="Coils"/>
    </source>
</evidence>
<feature type="compositionally biased region" description="Basic and acidic residues" evidence="2">
    <location>
        <begin position="102"/>
        <end position="152"/>
    </location>
</feature>
<evidence type="ECO:0000313" key="4">
    <source>
        <dbReference type="RefSeq" id="XP_015177778.1"/>
    </source>
</evidence>
<feature type="compositionally biased region" description="Polar residues" evidence="2">
    <location>
        <begin position="52"/>
        <end position="64"/>
    </location>
</feature>
<name>A0ABM1IC41_POLDO</name>
<dbReference type="Proteomes" id="UP000694924">
    <property type="component" value="Unplaced"/>
</dbReference>
<feature type="coiled-coil region" evidence="1">
    <location>
        <begin position="271"/>
        <end position="322"/>
    </location>
</feature>
<feature type="compositionally biased region" description="Acidic residues" evidence="2">
    <location>
        <begin position="1"/>
        <end position="10"/>
    </location>
</feature>
<evidence type="ECO:0000313" key="5">
    <source>
        <dbReference type="RefSeq" id="XP_015177779.1"/>
    </source>
</evidence>
<dbReference type="RefSeq" id="XP_015177778.1">
    <property type="nucleotide sequence ID" value="XM_015322292.1"/>
</dbReference>
<feature type="compositionally biased region" description="Basic and acidic residues" evidence="2">
    <location>
        <begin position="13"/>
        <end position="28"/>
    </location>
</feature>
<reference evidence="4 5" key="1">
    <citation type="submission" date="2025-05" db="UniProtKB">
        <authorList>
            <consortium name="RefSeq"/>
        </authorList>
    </citation>
    <scope>IDENTIFICATION</scope>
    <source>
        <tissue evidence="4 5">Whole body</tissue>
    </source>
</reference>
<feature type="compositionally biased region" description="Basic and acidic residues" evidence="2">
    <location>
        <begin position="159"/>
        <end position="173"/>
    </location>
</feature>
<proteinExistence type="predicted"/>
<dbReference type="RefSeq" id="XP_015177779.1">
    <property type="nucleotide sequence ID" value="XM_015322293.1"/>
</dbReference>
<evidence type="ECO:0000313" key="3">
    <source>
        <dbReference type="Proteomes" id="UP000694924"/>
    </source>
</evidence>
<evidence type="ECO:0000256" key="2">
    <source>
        <dbReference type="SAM" id="MobiDB-lite"/>
    </source>
</evidence>